<proteinExistence type="predicted"/>
<organism evidence="1 2">
    <name type="scientific">Photobacterium marinum</name>
    <dbReference type="NCBI Taxonomy" id="1056511"/>
    <lineage>
        <taxon>Bacteria</taxon>
        <taxon>Pseudomonadati</taxon>
        <taxon>Pseudomonadota</taxon>
        <taxon>Gammaproteobacteria</taxon>
        <taxon>Vibrionales</taxon>
        <taxon>Vibrionaceae</taxon>
        <taxon>Photobacterium</taxon>
    </lineage>
</organism>
<dbReference type="AlphaFoldDB" id="L8JFL0"/>
<accession>L8JFL0</accession>
<protein>
    <submittedName>
        <fullName evidence="1">Uncharacterized protein</fullName>
    </submittedName>
</protein>
<keyword evidence="2" id="KW-1185">Reference proteome</keyword>
<sequence>MVMISLGDVRHSLVDENKWVNLNELACLLEVNRLGFASDKALKQYLGCSS</sequence>
<dbReference type="Proteomes" id="UP000011134">
    <property type="component" value="Unassembled WGS sequence"/>
</dbReference>
<dbReference type="EMBL" id="AMZO01000009">
    <property type="protein sequence ID" value="ELR66274.1"/>
    <property type="molecule type" value="Genomic_DNA"/>
</dbReference>
<reference evidence="1 2" key="1">
    <citation type="submission" date="2012-12" db="EMBL/GenBank/DDBJ databases">
        <title>Genome Assembly of Photobacterium sp. AK15.</title>
        <authorList>
            <person name="Khatri I."/>
            <person name="Vaidya B."/>
            <person name="Srinivas T.N.R."/>
            <person name="Subramanian S."/>
            <person name="Pinnaka A."/>
        </authorList>
    </citation>
    <scope>NUCLEOTIDE SEQUENCE [LARGE SCALE GENOMIC DNA]</scope>
    <source>
        <strain evidence="1 2">AK15</strain>
    </source>
</reference>
<gene>
    <name evidence="1" type="ORF">C942_04936</name>
</gene>
<comment type="caution">
    <text evidence="1">The sequence shown here is derived from an EMBL/GenBank/DDBJ whole genome shotgun (WGS) entry which is preliminary data.</text>
</comment>
<evidence type="ECO:0000313" key="2">
    <source>
        <dbReference type="Proteomes" id="UP000011134"/>
    </source>
</evidence>
<dbReference type="PATRIC" id="fig|1056511.3.peg.1750"/>
<name>L8JFL0_9GAMM</name>
<evidence type="ECO:0000313" key="1">
    <source>
        <dbReference type="EMBL" id="ELR66274.1"/>
    </source>
</evidence>